<sequence length="246" mass="25385">MCRHVGYLGPEITLHELMYGGTHSLEHQSYAPRMTQGNLLNADGFGVGWYPGGAAAPVRFRRAQPIWTDQSFREIAATVAAGCAVAAVRSATSGFPVDESCAQPLRAGARLFSHNGKVEGFAGVEGKLRELAGDLADVPDARAPVDSALLFALAARHWREGAALGDGLAAVVRALAGLAPGRYNLLAADGTALAATTWGDSLFVRSAGGATTLASEPLDDGPGWRAVPDRSLVTAGPATGVAITPL</sequence>
<evidence type="ECO:0000313" key="3">
    <source>
        <dbReference type="EMBL" id="MBW8484395.1"/>
    </source>
</evidence>
<gene>
    <name evidence="1 3" type="primary">egtC</name>
    <name evidence="3" type="ORF">K1Y72_18575</name>
</gene>
<dbReference type="Pfam" id="PF13522">
    <property type="entry name" value="GATase_6"/>
    <property type="match status" value="1"/>
</dbReference>
<protein>
    <recommendedName>
        <fullName evidence="1">Gamma-glutamyl-hercynylcysteine sulfoxide hydrolase</fullName>
        <ecNumber evidence="1">3.5.1.118</ecNumber>
    </recommendedName>
    <alternativeName>
        <fullName evidence="1">Gamma-glutamyl hercynylcysteine S-oxide hydrolase</fullName>
    </alternativeName>
</protein>
<dbReference type="Proteomes" id="UP000774570">
    <property type="component" value="Unassembled WGS sequence"/>
</dbReference>
<dbReference type="PANTHER" id="PTHR43187">
    <property type="entry name" value="GLUTAMINE AMIDOTRANSFERASE DUG3-RELATED"/>
    <property type="match status" value="1"/>
</dbReference>
<dbReference type="SUPFAM" id="SSF56235">
    <property type="entry name" value="N-terminal nucleophile aminohydrolases (Ntn hydrolases)"/>
    <property type="match status" value="1"/>
</dbReference>
<reference evidence="3 4" key="1">
    <citation type="submission" date="2021-07" db="EMBL/GenBank/DDBJ databases">
        <title>Actinomadura sp. PM05-2 isolated from lichen.</title>
        <authorList>
            <person name="Somphong A."/>
            <person name="Phongsopitanun W."/>
            <person name="Tanasupawat S."/>
            <person name="Peongsungnone V."/>
        </authorList>
    </citation>
    <scope>NUCLEOTIDE SEQUENCE [LARGE SCALE GENOMIC DNA]</scope>
    <source>
        <strain evidence="3 4">PM05-2</strain>
    </source>
</reference>
<keyword evidence="4" id="KW-1185">Reference proteome</keyword>
<dbReference type="InterPro" id="IPR017808">
    <property type="entry name" value="EgtC"/>
</dbReference>
<dbReference type="HAMAP" id="MF_02036">
    <property type="entry name" value="EgtC"/>
    <property type="match status" value="1"/>
</dbReference>
<comment type="catalytic activity">
    <reaction evidence="1">
        <text>gamma-L-glutamyl-hercynylcysteine S-oxide + H2O = S-(hercyn-2-yl)-L-cysteine S-oxide + L-glutamate</text>
        <dbReference type="Rhea" id="RHEA:42684"/>
        <dbReference type="ChEBI" id="CHEBI:15377"/>
        <dbReference type="ChEBI" id="CHEBI:29985"/>
        <dbReference type="ChEBI" id="CHEBI:82703"/>
        <dbReference type="ChEBI" id="CHEBI:82706"/>
        <dbReference type="EC" id="3.5.1.118"/>
    </reaction>
</comment>
<dbReference type="Gene3D" id="3.60.20.10">
    <property type="entry name" value="Glutamine Phosphoribosylpyrophosphate, subunit 1, domain 1"/>
    <property type="match status" value="1"/>
</dbReference>
<feature type="domain" description="Glutamine amidotransferase type-2" evidence="2">
    <location>
        <begin position="2"/>
        <end position="246"/>
    </location>
</feature>
<accession>A0ABS7FWN5</accession>
<dbReference type="RefSeq" id="WP_220167625.1">
    <property type="nucleotide sequence ID" value="NZ_JAIBOA010000011.1"/>
</dbReference>
<proteinExistence type="inferred from homology"/>
<evidence type="ECO:0000313" key="4">
    <source>
        <dbReference type="Proteomes" id="UP000774570"/>
    </source>
</evidence>
<comment type="pathway">
    <text evidence="1">Amino-acid biosynthesis; ergothioneine biosynthesis.</text>
</comment>
<evidence type="ECO:0000259" key="2">
    <source>
        <dbReference type="PROSITE" id="PS51278"/>
    </source>
</evidence>
<dbReference type="NCBIfam" id="TIGR03442">
    <property type="entry name" value="ergothioneine biosynthesis protein EgtC"/>
    <property type="match status" value="1"/>
</dbReference>
<comment type="caution">
    <text evidence="3">The sequence shown here is derived from an EMBL/GenBank/DDBJ whole genome shotgun (WGS) entry which is preliminary data.</text>
</comment>
<keyword evidence="1" id="KW-0378">Hydrolase</keyword>
<name>A0ABS7FWN5_9ACTN</name>
<dbReference type="PANTHER" id="PTHR43187:SF2">
    <property type="entry name" value="GAMMA-GLUTAMYL-HERCYNYLCYSTEINE SULFOXIDE HYDROLASE"/>
    <property type="match status" value="1"/>
</dbReference>
<dbReference type="PROSITE" id="PS51278">
    <property type="entry name" value="GATASE_TYPE_2"/>
    <property type="match status" value="1"/>
</dbReference>
<dbReference type="EC" id="3.5.1.118" evidence="1"/>
<comment type="function">
    <text evidence="1">Catalyzes the hydrolysis of the gamma-glutamyl amide bond of hercynyl-gamma-L-glutamyl-L-cysteine sulfoxide to produce hercynylcysteine sulfoxide, a step in the biosynthesis pathway of ergothioneine.</text>
</comment>
<dbReference type="InterPro" id="IPR032889">
    <property type="entry name" value="EgtC_Actinobacteria"/>
</dbReference>
<dbReference type="InterPro" id="IPR029055">
    <property type="entry name" value="Ntn_hydrolases_N"/>
</dbReference>
<evidence type="ECO:0000256" key="1">
    <source>
        <dbReference type="HAMAP-Rule" id="MF_02036"/>
    </source>
</evidence>
<dbReference type="CDD" id="cd01908">
    <property type="entry name" value="YafJ"/>
    <property type="match status" value="1"/>
</dbReference>
<dbReference type="EMBL" id="JAIBOA010000011">
    <property type="protein sequence ID" value="MBW8484395.1"/>
    <property type="molecule type" value="Genomic_DNA"/>
</dbReference>
<keyword evidence="1" id="KW-0315">Glutamine amidotransferase</keyword>
<dbReference type="InterPro" id="IPR052373">
    <property type="entry name" value="Gamma-glu_amide_hydrolase"/>
</dbReference>
<dbReference type="InterPro" id="IPR017932">
    <property type="entry name" value="GATase_2_dom"/>
</dbReference>
<organism evidence="3 4">
    <name type="scientific">Actinomadura parmotrematis</name>
    <dbReference type="NCBI Taxonomy" id="2864039"/>
    <lineage>
        <taxon>Bacteria</taxon>
        <taxon>Bacillati</taxon>
        <taxon>Actinomycetota</taxon>
        <taxon>Actinomycetes</taxon>
        <taxon>Streptosporangiales</taxon>
        <taxon>Thermomonosporaceae</taxon>
        <taxon>Actinomadura</taxon>
    </lineage>
</organism>